<evidence type="ECO:0000313" key="11">
    <source>
        <dbReference type="EMBL" id="MFD1229197.1"/>
    </source>
</evidence>
<feature type="domain" description="Phosphoethanolamine transferase N-terminal" evidence="10">
    <location>
        <begin position="52"/>
        <end position="200"/>
    </location>
</feature>
<keyword evidence="6 8" id="KW-1133">Transmembrane helix</keyword>
<proteinExistence type="predicted"/>
<dbReference type="EC" id="2.7.-.-" evidence="11"/>
<comment type="caution">
    <text evidence="11">The sequence shown here is derived from an EMBL/GenBank/DDBJ whole genome shotgun (WGS) entry which is preliminary data.</text>
</comment>
<feature type="domain" description="Sulfatase N-terminal" evidence="9">
    <location>
        <begin position="233"/>
        <end position="522"/>
    </location>
</feature>
<keyword evidence="2" id="KW-1003">Cell membrane</keyword>
<keyword evidence="5 8" id="KW-0812">Transmembrane</keyword>
<dbReference type="InterPro" id="IPR058130">
    <property type="entry name" value="PEA_transf_C"/>
</dbReference>
<dbReference type="NCBIfam" id="NF028537">
    <property type="entry name" value="P_eth_NH2_trans"/>
    <property type="match status" value="1"/>
</dbReference>
<keyword evidence="4 11" id="KW-0808">Transferase</keyword>
<dbReference type="Pfam" id="PF08019">
    <property type="entry name" value="EptA_B_N"/>
    <property type="match status" value="1"/>
</dbReference>
<feature type="transmembrane region" description="Helical" evidence="8">
    <location>
        <begin position="146"/>
        <end position="168"/>
    </location>
</feature>
<feature type="transmembrane region" description="Helical" evidence="8">
    <location>
        <begin position="42"/>
        <end position="64"/>
    </location>
</feature>
<protein>
    <submittedName>
        <fullName evidence="11">Phosphoethanolamine transferase</fullName>
        <ecNumber evidence="11">2.7.-.-</ecNumber>
    </submittedName>
</protein>
<dbReference type="GO" id="GO:0016740">
    <property type="term" value="F:transferase activity"/>
    <property type="evidence" value="ECO:0007669"/>
    <property type="project" value="UniProtKB-KW"/>
</dbReference>
<evidence type="ECO:0000256" key="4">
    <source>
        <dbReference type="ARBA" id="ARBA00022679"/>
    </source>
</evidence>
<sequence length="544" mass="61158">MKFKRISVASNLLCFISAIYIAIFFNRTVFAFMSDYLNGDYLIVGIIISAIFLLIYCLLILFSAPYLIKPALIFFIVVSASSAYFIDHFGVFITPNMIENAATTTRAESGHLINGHFILNMLLYAGLPTALILWVKIKHRPFVQKLWVNTALISTCLIAALALIMSNFGTISSMFRDKKEEIVARINPLAPVSSSIRYLVKANNERTYIAEPLGADAEQLKPYKGDGDKKRLTVIVVGETARAQNFNFNGYAHDTNPQLRARDILNFSNTTSCGTETAVSVPCMFSPFPRTDYSSKKFRQSENLMDVLNHAGLKPLWIENNTGTKRVADRIETIDLSQMQADNPNCEGGECYDQVLVDQLAARIDSFESNSVVVLHMLGSHGPAYYRRYPANEEVFKPACHTSNFSECTQQEIINAYDNSILYTDKILAEIIDLLKAKEGEFASSMIYMSDHGESLGEKGLYLHGMPYFIAPREQTSIPFFSWFSPEFLKQNNLDMACLRQQTDKPASHDDLFHLALGLMDVKTSVYDEKLDIFNICRSVETAN</sequence>
<evidence type="ECO:0000256" key="2">
    <source>
        <dbReference type="ARBA" id="ARBA00022475"/>
    </source>
</evidence>
<dbReference type="InterPro" id="IPR040423">
    <property type="entry name" value="PEA_transferase"/>
</dbReference>
<evidence type="ECO:0000256" key="6">
    <source>
        <dbReference type="ARBA" id="ARBA00022989"/>
    </source>
</evidence>
<keyword evidence="7 8" id="KW-0472">Membrane</keyword>
<dbReference type="InterPro" id="IPR000917">
    <property type="entry name" value="Sulfatase_N"/>
</dbReference>
<evidence type="ECO:0000259" key="9">
    <source>
        <dbReference type="Pfam" id="PF00884"/>
    </source>
</evidence>
<evidence type="ECO:0000256" key="3">
    <source>
        <dbReference type="ARBA" id="ARBA00022519"/>
    </source>
</evidence>
<reference evidence="12" key="1">
    <citation type="journal article" date="2019" name="Int. J. Syst. Evol. Microbiol.">
        <title>The Global Catalogue of Microorganisms (GCM) 10K type strain sequencing project: providing services to taxonomists for standard genome sequencing and annotation.</title>
        <authorList>
            <consortium name="The Broad Institute Genomics Platform"/>
            <consortium name="The Broad Institute Genome Sequencing Center for Infectious Disease"/>
            <person name="Wu L."/>
            <person name="Ma J."/>
        </authorList>
    </citation>
    <scope>NUCLEOTIDE SEQUENCE [LARGE SCALE GENOMIC DNA]</scope>
    <source>
        <strain evidence="12">CCUG 49584</strain>
    </source>
</reference>
<evidence type="ECO:0000256" key="8">
    <source>
        <dbReference type="SAM" id="Phobius"/>
    </source>
</evidence>
<feature type="transmembrane region" description="Helical" evidence="8">
    <location>
        <begin position="113"/>
        <end position="134"/>
    </location>
</feature>
<dbReference type="CDD" id="cd16017">
    <property type="entry name" value="LptA"/>
    <property type="match status" value="1"/>
</dbReference>
<evidence type="ECO:0000256" key="1">
    <source>
        <dbReference type="ARBA" id="ARBA00004429"/>
    </source>
</evidence>
<evidence type="ECO:0000256" key="7">
    <source>
        <dbReference type="ARBA" id="ARBA00023136"/>
    </source>
</evidence>
<dbReference type="InterPro" id="IPR012549">
    <property type="entry name" value="EptA-like_N"/>
</dbReference>
<name>A0ABW3V7T7_9HYPH</name>
<dbReference type="EMBL" id="JBHTMA010000040">
    <property type="protein sequence ID" value="MFD1229197.1"/>
    <property type="molecule type" value="Genomic_DNA"/>
</dbReference>
<feature type="transmembrane region" description="Helical" evidence="8">
    <location>
        <begin position="12"/>
        <end position="30"/>
    </location>
</feature>
<gene>
    <name evidence="11" type="ORF">ACFQ35_18805</name>
</gene>
<comment type="subcellular location">
    <subcellularLocation>
        <location evidence="1">Cell inner membrane</location>
        <topology evidence="1">Multi-pass membrane protein</topology>
    </subcellularLocation>
</comment>
<dbReference type="Proteomes" id="UP001597263">
    <property type="component" value="Unassembled WGS sequence"/>
</dbReference>
<evidence type="ECO:0000256" key="5">
    <source>
        <dbReference type="ARBA" id="ARBA00022692"/>
    </source>
</evidence>
<keyword evidence="3" id="KW-0997">Cell inner membrane</keyword>
<dbReference type="SUPFAM" id="SSF53649">
    <property type="entry name" value="Alkaline phosphatase-like"/>
    <property type="match status" value="1"/>
</dbReference>
<dbReference type="PANTHER" id="PTHR30443">
    <property type="entry name" value="INNER MEMBRANE PROTEIN"/>
    <property type="match status" value="1"/>
</dbReference>
<feature type="transmembrane region" description="Helical" evidence="8">
    <location>
        <begin position="71"/>
        <end position="93"/>
    </location>
</feature>
<dbReference type="Pfam" id="PF00884">
    <property type="entry name" value="Sulfatase"/>
    <property type="match status" value="1"/>
</dbReference>
<dbReference type="RefSeq" id="WP_289387055.1">
    <property type="nucleotide sequence ID" value="NZ_JAUCBM010000004.1"/>
</dbReference>
<evidence type="ECO:0000313" key="12">
    <source>
        <dbReference type="Proteomes" id="UP001597263"/>
    </source>
</evidence>
<dbReference type="InterPro" id="IPR017850">
    <property type="entry name" value="Alkaline_phosphatase_core_sf"/>
</dbReference>
<dbReference type="Gene3D" id="3.40.720.10">
    <property type="entry name" value="Alkaline Phosphatase, subunit A"/>
    <property type="match status" value="1"/>
</dbReference>
<evidence type="ECO:0000259" key="10">
    <source>
        <dbReference type="Pfam" id="PF08019"/>
    </source>
</evidence>
<keyword evidence="12" id="KW-1185">Reference proteome</keyword>
<dbReference type="PANTHER" id="PTHR30443:SF0">
    <property type="entry name" value="PHOSPHOETHANOLAMINE TRANSFERASE EPTA"/>
    <property type="match status" value="1"/>
</dbReference>
<accession>A0ABW3V7T7</accession>
<organism evidence="11 12">
    <name type="scientific">Pseudochrobactrum kiredjianiae</name>
    <dbReference type="NCBI Taxonomy" id="386305"/>
    <lineage>
        <taxon>Bacteria</taxon>
        <taxon>Pseudomonadati</taxon>
        <taxon>Pseudomonadota</taxon>
        <taxon>Alphaproteobacteria</taxon>
        <taxon>Hyphomicrobiales</taxon>
        <taxon>Brucellaceae</taxon>
        <taxon>Pseudochrobactrum</taxon>
    </lineage>
</organism>